<dbReference type="InterPro" id="IPR028103">
    <property type="entry name" value="Spatacsin"/>
</dbReference>
<proteinExistence type="predicted"/>
<dbReference type="eggNOG" id="KOG1884">
    <property type="taxonomic scope" value="Eukaryota"/>
</dbReference>
<feature type="region of interest" description="Disordered" evidence="1">
    <location>
        <begin position="222"/>
        <end position="241"/>
    </location>
</feature>
<feature type="compositionally biased region" description="Polar residues" evidence="1">
    <location>
        <begin position="97"/>
        <end position="126"/>
    </location>
</feature>
<name>A0A1X7TIX8_AMPQE</name>
<feature type="compositionally biased region" description="Basic and acidic residues" evidence="1">
    <location>
        <begin position="222"/>
        <end position="240"/>
    </location>
</feature>
<dbReference type="PANTHER" id="PTHR13650">
    <property type="entry name" value="SPATACSIN"/>
    <property type="match status" value="1"/>
</dbReference>
<dbReference type="OrthoDB" id="2018754at2759"/>
<reference evidence="2" key="1">
    <citation type="submission" date="2017-05" db="UniProtKB">
        <authorList>
            <consortium name="EnsemblMetazoa"/>
        </authorList>
    </citation>
    <scope>IDENTIFICATION</scope>
</reference>
<feature type="region of interest" description="Disordered" evidence="1">
    <location>
        <begin position="14"/>
        <end position="51"/>
    </location>
</feature>
<dbReference type="STRING" id="400682.A0A1X7TIX8"/>
<feature type="compositionally biased region" description="Polar residues" evidence="1">
    <location>
        <begin position="970"/>
        <end position="985"/>
    </location>
</feature>
<organism evidence="2">
    <name type="scientific">Amphimedon queenslandica</name>
    <name type="common">Sponge</name>
    <dbReference type="NCBI Taxonomy" id="400682"/>
    <lineage>
        <taxon>Eukaryota</taxon>
        <taxon>Metazoa</taxon>
        <taxon>Porifera</taxon>
        <taxon>Demospongiae</taxon>
        <taxon>Heteroscleromorpha</taxon>
        <taxon>Haplosclerida</taxon>
        <taxon>Niphatidae</taxon>
        <taxon>Amphimedon</taxon>
    </lineage>
</organism>
<dbReference type="InParanoid" id="A0A1X7TIX8"/>
<dbReference type="EnsemblMetazoa" id="Aqu2.1.14747_001">
    <property type="protein sequence ID" value="Aqu2.1.14747_001"/>
    <property type="gene ID" value="Aqu2.1.14747"/>
</dbReference>
<feature type="region of interest" description="Disordered" evidence="1">
    <location>
        <begin position="97"/>
        <end position="134"/>
    </location>
</feature>
<protein>
    <recommendedName>
        <fullName evidence="3">Spatacsin C-terminal domain-containing protein</fullName>
    </recommendedName>
</protein>
<evidence type="ECO:0000256" key="1">
    <source>
        <dbReference type="SAM" id="MobiDB-lite"/>
    </source>
</evidence>
<accession>A0A1X7TIX8</accession>
<feature type="compositionally biased region" description="Basic and acidic residues" evidence="1">
    <location>
        <begin position="25"/>
        <end position="37"/>
    </location>
</feature>
<dbReference type="GO" id="GO:0005737">
    <property type="term" value="C:cytoplasm"/>
    <property type="evidence" value="ECO:0007669"/>
    <property type="project" value="TreeGrafter"/>
</dbReference>
<feature type="region of interest" description="Disordered" evidence="1">
    <location>
        <begin position="970"/>
        <end position="1010"/>
    </location>
</feature>
<dbReference type="PANTHER" id="PTHR13650:SF0">
    <property type="entry name" value="SPATACSIN"/>
    <property type="match status" value="1"/>
</dbReference>
<evidence type="ECO:0000313" key="2">
    <source>
        <dbReference type="EnsemblMetazoa" id="Aqu2.1.14747_001"/>
    </source>
</evidence>
<sequence>MVVSEQLLHDLLSQTQSNTRPLRTSCDHYGSDKRKSSSESLPSPPPIPPDQLDAAVNLLSSIIKRNHTSEHNQQFAGQLLRMTLNFLLRFIKTHSNTSRIGTKPSGTNEPEVTSLGRSESQASEDSSCLEPSFKNPGTGFISSSEITSHIHSLREYLPKGNTLISDPKRKGEEEGAEFDRLLHVMVRKESWDHTSTETVIQRSLVTGNVPLGQSYLIHRSLKGEESPHPQDETSHTHTDEVTISSLSSVGISLIMKTFCEKNIKQAITFIRQMAELMTENGWLTSIEQDALEFLKMLETYYPTYVYETAKMIYNSSSDHSYHPPVTTLSPVNSTGNVLDMYPETFGGDHPLVWEPVSNPLSPASESQRGLYLETPLVSVLRWNNETRQRILFDAVVISGTNKDSVQSHRLVSPEDQFTYYLLHHDLDTAQSLLPSLSHQTSHSLISASSCNVYCRDTLLDQLVREGYTGNMNLQKILYHIGRLHNLFSTPHPLSNGSDLIEKFHVPFIQYLIQNQFVGLLYTYLDHYKLGLTSQSISELRLDIKEVPSWVQLLVQCRLTAINPTEPERVFSTSLACSKHLFNTSTVSDGIRSGHILTSLATLMYSPVIISEAIDPANSDKVWYINETLLKQSLAAYPTLQAAIFPSRQTKLTPSESQDVTLYELLKGTVPFDISRLFKWQKSNKFAAANEDIDASGDMPHFSHPALTQHSSHSIKLTYTYYLYQGQPSFAFANFVAAKLSSKSNINKRIDKAVRKVYQLAMADFNNSCLVSSCVSFTEMLSRDSTTLRIDTQAAIRIFNYRTSTETGTTVPGGKDAGTMDTGGVGGAEEAAPSVGEVDEINEAIKNKIVSQFIQLYQSSESSCSCLSVLLHHLIEATKYEVTSNSFKPYSVEAENVWLLVQRFCQYHSLPPSTAYLIECAKNKEWLSLLCHAQLHKIAPQEVISVVEKHFSDQVLKEHLQLALSTIEATPTSSSPALSDHSANGRSRSRRRKHAGGSFGKGKKKSSAGKYDAITPRDVRADFYNKVGLGAKKDDKPAEATPTASKAESVVTKTLSPVLMTSVILEGLPPALTQEDLPSDLFSVLFQCQDHTSPWRALLAYSIGLERPLLAILASYYEDSSLLDCMCVWLVATIGSKSLKKVAEPLNLPLSDSKELNFTAELQWRVWSKTDLGLVLLAGVLEETVPAGHFPLLFHYFDEMLIKLALFLIIRTFALNVTVSIGDKLINKFLVNSKK</sequence>
<dbReference type="AlphaFoldDB" id="A0A1X7TIX8"/>
<evidence type="ECO:0008006" key="3">
    <source>
        <dbReference type="Google" id="ProtNLM"/>
    </source>
</evidence>
<feature type="compositionally biased region" description="Basic residues" evidence="1">
    <location>
        <begin position="986"/>
        <end position="1006"/>
    </location>
</feature>